<accession>Q1N6X1</accession>
<reference evidence="1 2" key="1">
    <citation type="submission" date="2006-03" db="EMBL/GenBank/DDBJ databases">
        <authorList>
            <person name="Pinhassi J."/>
            <person name="Pedros-Alio C."/>
            <person name="Ferriera S."/>
            <person name="Johnson J."/>
            <person name="Kravitz S."/>
            <person name="Halpern A."/>
            <person name="Remington K."/>
            <person name="Beeson K."/>
            <person name="Tran B."/>
            <person name="Rogers Y.-H."/>
            <person name="Friedman R."/>
            <person name="Venter J.C."/>
        </authorList>
    </citation>
    <scope>NUCLEOTIDE SEQUENCE [LARGE SCALE GENOMIC DNA]</scope>
    <source>
        <strain evidence="1 2">RED65</strain>
    </source>
</reference>
<evidence type="ECO:0000313" key="1">
    <source>
        <dbReference type="EMBL" id="EAT13471.1"/>
    </source>
</evidence>
<keyword evidence="2" id="KW-1185">Reference proteome</keyword>
<comment type="caution">
    <text evidence="1">The sequence shown here is derived from an EMBL/GenBank/DDBJ whole genome shotgun (WGS) entry which is preliminary data.</text>
</comment>
<dbReference type="Proteomes" id="UP000004263">
    <property type="component" value="Unassembled WGS sequence"/>
</dbReference>
<sequence length="164" mass="17837">MNRYYLYQKTLGGTCVCIKPEQIDGCSGQEAQGVTSQLLGVVASEPGIFEVKATGDIPAAGSFLLLPIKGSQQLSLLMEVHEIASLITPESSWSARCSGLPQSDFQLRSLDAHCDRCGKNESIEFLQVTSDLQADALQGLNMFGWRADEHTQICQSCNRGVDEH</sequence>
<gene>
    <name evidence="1" type="ORF">RED65_08774</name>
</gene>
<evidence type="ECO:0000313" key="2">
    <source>
        <dbReference type="Proteomes" id="UP000004263"/>
    </source>
</evidence>
<protein>
    <submittedName>
        <fullName evidence="1">Uncharacterized protein</fullName>
    </submittedName>
</protein>
<dbReference type="OrthoDB" id="7002760at2"/>
<dbReference type="STRING" id="207949.RED65_08774"/>
<dbReference type="AlphaFoldDB" id="Q1N6X1"/>
<proteinExistence type="predicted"/>
<name>Q1N6X1_9GAMM</name>
<dbReference type="RefSeq" id="WP_007016892.1">
    <property type="nucleotide sequence ID" value="NZ_CH724113.1"/>
</dbReference>
<organism evidence="1 2">
    <name type="scientific">Bermanella marisrubri</name>
    <dbReference type="NCBI Taxonomy" id="207949"/>
    <lineage>
        <taxon>Bacteria</taxon>
        <taxon>Pseudomonadati</taxon>
        <taxon>Pseudomonadota</taxon>
        <taxon>Gammaproteobacteria</taxon>
        <taxon>Oceanospirillales</taxon>
        <taxon>Oceanospirillaceae</taxon>
        <taxon>Bermanella</taxon>
    </lineage>
</organism>
<dbReference type="EMBL" id="AAQH01000001">
    <property type="protein sequence ID" value="EAT13471.1"/>
    <property type="molecule type" value="Genomic_DNA"/>
</dbReference>
<dbReference type="HOGENOM" id="CLU_1615794_0_0_6"/>